<evidence type="ECO:0000256" key="1">
    <source>
        <dbReference type="SAM" id="MobiDB-lite"/>
    </source>
</evidence>
<feature type="chain" id="PRO_5031402930" evidence="2">
    <location>
        <begin position="19"/>
        <end position="322"/>
    </location>
</feature>
<feature type="signal peptide" evidence="2">
    <location>
        <begin position="1"/>
        <end position="18"/>
    </location>
</feature>
<organism evidence="3">
    <name type="scientific">Attheya septentrionalis</name>
    <dbReference type="NCBI Taxonomy" id="420275"/>
    <lineage>
        <taxon>Eukaryota</taxon>
        <taxon>Sar</taxon>
        <taxon>Stramenopiles</taxon>
        <taxon>Ochrophyta</taxon>
        <taxon>Bacillariophyta</taxon>
        <taxon>Coscinodiscophyceae</taxon>
        <taxon>Chaetocerotophycidae</taxon>
        <taxon>Chaetocerotales</taxon>
        <taxon>Attheyaceae</taxon>
        <taxon>Attheya</taxon>
    </lineage>
</organism>
<dbReference type="EMBL" id="HBHQ01029451">
    <property type="protein sequence ID" value="CAD9828146.1"/>
    <property type="molecule type" value="Transcribed_RNA"/>
</dbReference>
<gene>
    <name evidence="3" type="ORF">ASEP1449_LOCUS19981</name>
</gene>
<reference evidence="3" key="1">
    <citation type="submission" date="2021-01" db="EMBL/GenBank/DDBJ databases">
        <authorList>
            <person name="Corre E."/>
            <person name="Pelletier E."/>
            <person name="Niang G."/>
            <person name="Scheremetjew M."/>
            <person name="Finn R."/>
            <person name="Kale V."/>
            <person name="Holt S."/>
            <person name="Cochrane G."/>
            <person name="Meng A."/>
            <person name="Brown T."/>
            <person name="Cohen L."/>
        </authorList>
    </citation>
    <scope>NUCLEOTIDE SEQUENCE</scope>
    <source>
        <strain evidence="3">CCMP2084</strain>
    </source>
</reference>
<accession>A0A7S2URM7</accession>
<feature type="region of interest" description="Disordered" evidence="1">
    <location>
        <begin position="102"/>
        <end position="121"/>
    </location>
</feature>
<protein>
    <submittedName>
        <fullName evidence="3">Uncharacterized protein</fullName>
    </submittedName>
</protein>
<evidence type="ECO:0000313" key="3">
    <source>
        <dbReference type="EMBL" id="CAD9828146.1"/>
    </source>
</evidence>
<keyword evidence="2" id="KW-0732">Signal</keyword>
<feature type="region of interest" description="Disordered" evidence="1">
    <location>
        <begin position="191"/>
        <end position="210"/>
    </location>
</feature>
<sequence length="322" mass="31964">MKLSIVISLLSSLAIANGKVVCTSTLSKIEVNCPAETTPNTCQERYGAGSDKCCGTTLGICDQVSVTGNSNVYQAQSGSCSGITCLNGCVAANTNTVCNTSDDATTPAPTPTSASTPTSSPKICSGDVFGDAEVLCPTGKECAANAGTCFMSSPSVRTNGDTYKASGSGCKLWCDGACKAAGLDTTCVETSTGPSPTPGGAGDPTPTSPSPDKTCTGGTYSCPNGDHCCATSCIGSCSEGGNSQMVTTIGNGQVCFGGSNCLPSTCSFTCDSGCTCSNSSPANSPTPAGSPTSSSAYFYTNTNVIYAGLMAVSTLVISSCLQ</sequence>
<name>A0A7S2URM7_9STRA</name>
<dbReference type="AlphaFoldDB" id="A0A7S2URM7"/>
<proteinExistence type="predicted"/>
<evidence type="ECO:0000256" key="2">
    <source>
        <dbReference type="SAM" id="SignalP"/>
    </source>
</evidence>